<dbReference type="Gene3D" id="3.40.50.10240">
    <property type="entry name" value="Thiamin pyrophosphokinase, catalytic domain"/>
    <property type="match status" value="1"/>
</dbReference>
<dbReference type="GO" id="GO:0030975">
    <property type="term" value="F:thiamine binding"/>
    <property type="evidence" value="ECO:0007669"/>
    <property type="project" value="InterPro"/>
</dbReference>
<comment type="caution">
    <text evidence="7">The sequence shown here is derived from an EMBL/GenBank/DDBJ whole genome shotgun (WGS) entry which is preliminary data.</text>
</comment>
<dbReference type="EC" id="2.7.6.2" evidence="5"/>
<reference evidence="7 8" key="1">
    <citation type="journal article" date="2016" name="Nat. Commun.">
        <title>Thousands of microbial genomes shed light on interconnected biogeochemical processes in an aquifer system.</title>
        <authorList>
            <person name="Anantharaman K."/>
            <person name="Brown C.T."/>
            <person name="Hug L.A."/>
            <person name="Sharon I."/>
            <person name="Castelle C.J."/>
            <person name="Probst A.J."/>
            <person name="Thomas B.C."/>
            <person name="Singh A."/>
            <person name="Wilkins M.J."/>
            <person name="Karaoz U."/>
            <person name="Brodie E.L."/>
            <person name="Williams K.H."/>
            <person name="Hubbard S.S."/>
            <person name="Banfield J.F."/>
        </authorList>
    </citation>
    <scope>NUCLEOTIDE SEQUENCE [LARGE SCALE GENOMIC DNA]</scope>
</reference>
<dbReference type="InterPro" id="IPR053149">
    <property type="entry name" value="TPK"/>
</dbReference>
<evidence type="ECO:0000256" key="1">
    <source>
        <dbReference type="ARBA" id="ARBA00022679"/>
    </source>
</evidence>
<accession>A0A1F7JBC7</accession>
<dbReference type="SMART" id="SM00983">
    <property type="entry name" value="TPK_B1_binding"/>
    <property type="match status" value="1"/>
</dbReference>
<dbReference type="GO" id="GO:0005524">
    <property type="term" value="F:ATP binding"/>
    <property type="evidence" value="ECO:0007669"/>
    <property type="project" value="UniProtKB-KW"/>
</dbReference>
<dbReference type="Proteomes" id="UP000178857">
    <property type="component" value="Unassembled WGS sequence"/>
</dbReference>
<gene>
    <name evidence="7" type="ORF">A2970_00430</name>
</gene>
<dbReference type="EMBL" id="MGAT01000011">
    <property type="protein sequence ID" value="OGK52904.1"/>
    <property type="molecule type" value="Genomic_DNA"/>
</dbReference>
<dbReference type="InterPro" id="IPR007373">
    <property type="entry name" value="Thiamin_PyroPKinase_B1-bd"/>
</dbReference>
<evidence type="ECO:0000256" key="3">
    <source>
        <dbReference type="ARBA" id="ARBA00022777"/>
    </source>
</evidence>
<keyword evidence="1" id="KW-0808">Transferase</keyword>
<dbReference type="SUPFAM" id="SSF63862">
    <property type="entry name" value="Thiamin pyrophosphokinase, substrate-binding domain"/>
    <property type="match status" value="1"/>
</dbReference>
<dbReference type="PANTHER" id="PTHR41299:SF1">
    <property type="entry name" value="THIAMINE PYROPHOSPHOKINASE"/>
    <property type="match status" value="1"/>
</dbReference>
<evidence type="ECO:0000256" key="5">
    <source>
        <dbReference type="NCBIfam" id="TIGR01378"/>
    </source>
</evidence>
<evidence type="ECO:0000313" key="7">
    <source>
        <dbReference type="EMBL" id="OGK52904.1"/>
    </source>
</evidence>
<evidence type="ECO:0000259" key="6">
    <source>
        <dbReference type="SMART" id="SM00983"/>
    </source>
</evidence>
<keyword evidence="2" id="KW-0547">Nucleotide-binding</keyword>
<dbReference type="AlphaFoldDB" id="A0A1F7JBC7"/>
<keyword evidence="3 7" id="KW-0418">Kinase</keyword>
<dbReference type="Pfam" id="PF04263">
    <property type="entry name" value="TPK_catalytic"/>
    <property type="match status" value="1"/>
</dbReference>
<dbReference type="GO" id="GO:0016301">
    <property type="term" value="F:kinase activity"/>
    <property type="evidence" value="ECO:0007669"/>
    <property type="project" value="UniProtKB-KW"/>
</dbReference>
<sequence length="211" mass="23706">MKIAIVAGSRPPKNLISEIKNADYVIGVDRGSYFLIKLGVTPDLAIGDLDSVNHKELKLIKNNSKAVREFPAQKDETDLELAINESIKLNPKTVLIFGATGGRTDHSLTAIYLLKKLLEKNVEAKILDENQEIFLMNKDHSVKKSNYFHYFSIFSLNSDSVVSLTGFKYNLEKKLINAGDSFGVSNEIVDDIARIQIYQGTLLIVRSRDFW</sequence>
<dbReference type="STRING" id="1802069.A2970_00430"/>
<dbReference type="GO" id="GO:0009229">
    <property type="term" value="P:thiamine diphosphate biosynthetic process"/>
    <property type="evidence" value="ECO:0007669"/>
    <property type="project" value="InterPro"/>
</dbReference>
<evidence type="ECO:0000256" key="4">
    <source>
        <dbReference type="ARBA" id="ARBA00022840"/>
    </source>
</evidence>
<dbReference type="PANTHER" id="PTHR41299">
    <property type="entry name" value="THIAMINE PYROPHOSPHOKINASE"/>
    <property type="match status" value="1"/>
</dbReference>
<evidence type="ECO:0000313" key="8">
    <source>
        <dbReference type="Proteomes" id="UP000178857"/>
    </source>
</evidence>
<dbReference type="InterPro" id="IPR036371">
    <property type="entry name" value="TPK_B1-bd_sf"/>
</dbReference>
<dbReference type="InterPro" id="IPR036759">
    <property type="entry name" value="TPK_catalytic_sf"/>
</dbReference>
<dbReference type="NCBIfam" id="TIGR01378">
    <property type="entry name" value="thi_PPkinase"/>
    <property type="match status" value="1"/>
</dbReference>
<dbReference type="InterPro" id="IPR007371">
    <property type="entry name" value="TPK_catalytic"/>
</dbReference>
<dbReference type="InterPro" id="IPR006282">
    <property type="entry name" value="Thi_PPkinase"/>
</dbReference>
<dbReference type="CDD" id="cd07995">
    <property type="entry name" value="TPK"/>
    <property type="match status" value="1"/>
</dbReference>
<dbReference type="GO" id="GO:0004788">
    <property type="term" value="F:thiamine diphosphokinase activity"/>
    <property type="evidence" value="ECO:0007669"/>
    <property type="project" value="UniProtKB-UniRule"/>
</dbReference>
<keyword evidence="4" id="KW-0067">ATP-binding</keyword>
<proteinExistence type="predicted"/>
<feature type="domain" description="Thiamin pyrophosphokinase thiamin-binding" evidence="6">
    <location>
        <begin position="138"/>
        <end position="203"/>
    </location>
</feature>
<dbReference type="GO" id="GO:0006772">
    <property type="term" value="P:thiamine metabolic process"/>
    <property type="evidence" value="ECO:0007669"/>
    <property type="project" value="UniProtKB-UniRule"/>
</dbReference>
<name>A0A1F7JBC7_9BACT</name>
<dbReference type="Pfam" id="PF04265">
    <property type="entry name" value="TPK_B1_binding"/>
    <property type="match status" value="1"/>
</dbReference>
<evidence type="ECO:0000256" key="2">
    <source>
        <dbReference type="ARBA" id="ARBA00022741"/>
    </source>
</evidence>
<protein>
    <recommendedName>
        <fullName evidence="5">Thiamine diphosphokinase</fullName>
        <ecNumber evidence="5">2.7.6.2</ecNumber>
    </recommendedName>
</protein>
<dbReference type="SUPFAM" id="SSF63999">
    <property type="entry name" value="Thiamin pyrophosphokinase, catalytic domain"/>
    <property type="match status" value="1"/>
</dbReference>
<organism evidence="7 8">
    <name type="scientific">Candidatus Roizmanbacteria bacterium RIFCSPLOWO2_01_FULL_44_13</name>
    <dbReference type="NCBI Taxonomy" id="1802069"/>
    <lineage>
        <taxon>Bacteria</taxon>
        <taxon>Candidatus Roizmaniibacteriota</taxon>
    </lineage>
</organism>